<evidence type="ECO:0000259" key="6">
    <source>
        <dbReference type="Pfam" id="PF06452"/>
    </source>
</evidence>
<keyword evidence="4" id="KW-0732">Signal</keyword>
<dbReference type="CDD" id="cd09621">
    <property type="entry name" value="CBM9_like_5"/>
    <property type="match status" value="1"/>
</dbReference>
<dbReference type="InterPro" id="IPR010502">
    <property type="entry name" value="Carb-bd_dom_fam9"/>
</dbReference>
<keyword evidence="3" id="KW-0326">Glycosidase</keyword>
<dbReference type="Pfam" id="PF06452">
    <property type="entry name" value="CBM9_1"/>
    <property type="match status" value="1"/>
</dbReference>
<evidence type="ECO:0000313" key="8">
    <source>
        <dbReference type="Proteomes" id="UP000755585"/>
    </source>
</evidence>
<feature type="domain" description="Carbohydrate-binding" evidence="6">
    <location>
        <begin position="727"/>
        <end position="914"/>
    </location>
</feature>
<dbReference type="Proteomes" id="UP000755585">
    <property type="component" value="Unassembled WGS sequence"/>
</dbReference>
<dbReference type="EMBL" id="JAGINT010000001">
    <property type="protein sequence ID" value="MBP2350385.1"/>
    <property type="molecule type" value="Genomic_DNA"/>
</dbReference>
<dbReference type="PANTHER" id="PTHR12631">
    <property type="entry name" value="ALPHA-L-IDURONIDASE"/>
    <property type="match status" value="1"/>
</dbReference>
<dbReference type="Gene3D" id="3.20.20.80">
    <property type="entry name" value="Glycosidases"/>
    <property type="match status" value="1"/>
</dbReference>
<feature type="domain" description="Glycosyl hydrolases family 39 N-terminal catalytic" evidence="5">
    <location>
        <begin position="230"/>
        <end position="438"/>
    </location>
</feature>
<dbReference type="PANTHER" id="PTHR12631:SF10">
    <property type="entry name" value="BETA-XYLOSIDASE-LIKE PROTEIN-RELATED"/>
    <property type="match status" value="1"/>
</dbReference>
<gene>
    <name evidence="7" type="ORF">JOF29_001468</name>
</gene>
<evidence type="ECO:0008006" key="9">
    <source>
        <dbReference type="Google" id="ProtNLM"/>
    </source>
</evidence>
<dbReference type="SUPFAM" id="SSF51445">
    <property type="entry name" value="(Trans)glycosidases"/>
    <property type="match status" value="1"/>
</dbReference>
<evidence type="ECO:0000259" key="5">
    <source>
        <dbReference type="Pfam" id="PF01229"/>
    </source>
</evidence>
<protein>
    <recommendedName>
        <fullName evidence="9">Glycosyl hydrolase family 39</fullName>
    </recommendedName>
</protein>
<dbReference type="Gene3D" id="2.60.40.1190">
    <property type="match status" value="1"/>
</dbReference>
<comment type="caution">
    <text evidence="7">The sequence shown here is derived from an EMBL/GenBank/DDBJ whole genome shotgun (WGS) entry which is preliminary data.</text>
</comment>
<dbReference type="InterPro" id="IPR017853">
    <property type="entry name" value="GH"/>
</dbReference>
<evidence type="ECO:0000313" key="7">
    <source>
        <dbReference type="EMBL" id="MBP2350385.1"/>
    </source>
</evidence>
<comment type="similarity">
    <text evidence="1">Belongs to the glycosyl hydrolase 39 family.</text>
</comment>
<evidence type="ECO:0000256" key="1">
    <source>
        <dbReference type="ARBA" id="ARBA00008875"/>
    </source>
</evidence>
<dbReference type="RefSeq" id="WP_209693444.1">
    <property type="nucleotide sequence ID" value="NZ_BAAAVU010000011.1"/>
</dbReference>
<keyword evidence="2" id="KW-0378">Hydrolase</keyword>
<dbReference type="SUPFAM" id="SSF49344">
    <property type="entry name" value="CBD9-like"/>
    <property type="match status" value="1"/>
</dbReference>
<dbReference type="InterPro" id="IPR051923">
    <property type="entry name" value="Glycosyl_Hydrolase_39"/>
</dbReference>
<dbReference type="Pfam" id="PF01229">
    <property type="entry name" value="Glyco_hydro_39"/>
    <property type="match status" value="1"/>
</dbReference>
<evidence type="ECO:0000256" key="2">
    <source>
        <dbReference type="ARBA" id="ARBA00022801"/>
    </source>
</evidence>
<sequence length="920" mass="94975">MTRRRTGAVSVLTAGLLLAAVLQSPARAATTAAPTLTITPTTVGNTFTVGQQVKLGFSTDAATVNWTVRDASGTEVAKGSAAAATLNGQLPLSISTPGWYQTDLRAVAADGTTTLGGTDFAVLTPHDFSASTDTRIGTATALGFGGMANPGLDAVPLLANGGISTARDEAFWAAAETTKGVIQFPQNVKNYKAALDANHVDFLNILDYGNSLYYPDEAPSTDEQRAAFTRYAVAAVDEFGTDHTTYELWNEWNLRDPNGAAKASPENYVALLKTVSAAVRAKHPDVKLTGPSLAVINDWQGWFTKFADLGGLDYVDAVTIHPYVQPLDPEASVAYVNTIRSIMAAHGSTKPIYITEQGWATGTNPSAVSEPAQARDLVRGQLLAYGNGVARYSSYNFMDSGNDPSNVEHRFGLVRNRLDARGALVPKPSYVATAVLARQIDQLPLTGQTRFGTSGYDVAFDAGAGQSVHAVWSTTPGPVNLAAPAGSQVQITSLYGETTTLTADAGGHVWVSAGPDPFYARGAISGVAPSNRFGLSVAPEIAGDPATGTVTFSNPDAVAHSFTVSAGGAETSGSVAAGATATAAVSYPAQDSTGARTYTAKLSVDGQAVALVSTTGTATPPLSVTASHVLNGSGKNLLRFRVTNASSHAIAVAGLDWVSGTASGTLLAGCTIGANATREVDVPLTLTGPSSWSATLRRAGEASITSAGTLTPASSLTVAKRHTVTLDGVIDPVVAKQPAIALEGTGTPPITGWGGPSDLSGKLWLTHDDQNLYLSAKITDDVFSQPNRGGNIWGGDGIQLGMTAGAPGEATAAQEIGVALTDAGPVDTWRWTPTSQAGVPPGVQAKVVRDEAAHTTTYEIAVPWSTLGFAAKDRLLSATVVVNENDGTGRRGWLSWGKGVAETKNPALFNAIRLDPAAAK</sequence>
<keyword evidence="8" id="KW-1185">Reference proteome</keyword>
<dbReference type="InterPro" id="IPR049166">
    <property type="entry name" value="GH39_cat"/>
</dbReference>
<name>A0ABS4UFI2_9ACTN</name>
<reference evidence="7 8" key="1">
    <citation type="submission" date="2021-03" db="EMBL/GenBank/DDBJ databases">
        <title>Sequencing the genomes of 1000 actinobacteria strains.</title>
        <authorList>
            <person name="Klenk H.-P."/>
        </authorList>
    </citation>
    <scope>NUCLEOTIDE SEQUENCE [LARGE SCALE GENOMIC DNA]</scope>
    <source>
        <strain evidence="7 8">DSM 18824</strain>
    </source>
</reference>
<accession>A0ABS4UFI2</accession>
<organism evidence="7 8">
    <name type="scientific">Kribbella aluminosa</name>
    <dbReference type="NCBI Taxonomy" id="416017"/>
    <lineage>
        <taxon>Bacteria</taxon>
        <taxon>Bacillati</taxon>
        <taxon>Actinomycetota</taxon>
        <taxon>Actinomycetes</taxon>
        <taxon>Propionibacteriales</taxon>
        <taxon>Kribbellaceae</taxon>
        <taxon>Kribbella</taxon>
    </lineage>
</organism>
<evidence type="ECO:0000256" key="3">
    <source>
        <dbReference type="ARBA" id="ARBA00023295"/>
    </source>
</evidence>
<evidence type="ECO:0000256" key="4">
    <source>
        <dbReference type="SAM" id="SignalP"/>
    </source>
</evidence>
<feature type="signal peptide" evidence="4">
    <location>
        <begin position="1"/>
        <end position="28"/>
    </location>
</feature>
<proteinExistence type="inferred from homology"/>
<feature type="chain" id="PRO_5046819974" description="Glycosyl hydrolase family 39" evidence="4">
    <location>
        <begin position="29"/>
        <end position="920"/>
    </location>
</feature>